<evidence type="ECO:0000259" key="14">
    <source>
        <dbReference type="Pfam" id="PF11799"/>
    </source>
</evidence>
<dbReference type="Pfam" id="PF11799">
    <property type="entry name" value="IMS_C"/>
    <property type="match status" value="1"/>
</dbReference>
<organism evidence="15 16">
    <name type="scientific">Linum trigynum</name>
    <dbReference type="NCBI Taxonomy" id="586398"/>
    <lineage>
        <taxon>Eukaryota</taxon>
        <taxon>Viridiplantae</taxon>
        <taxon>Streptophyta</taxon>
        <taxon>Embryophyta</taxon>
        <taxon>Tracheophyta</taxon>
        <taxon>Spermatophyta</taxon>
        <taxon>Magnoliopsida</taxon>
        <taxon>eudicotyledons</taxon>
        <taxon>Gunneridae</taxon>
        <taxon>Pentapetalae</taxon>
        <taxon>rosids</taxon>
        <taxon>fabids</taxon>
        <taxon>Malpighiales</taxon>
        <taxon>Linaceae</taxon>
        <taxon>Linum</taxon>
    </lineage>
</organism>
<evidence type="ECO:0000256" key="9">
    <source>
        <dbReference type="ARBA" id="ARBA00022842"/>
    </source>
</evidence>
<accession>A0AAV2E1L0</accession>
<dbReference type="SUPFAM" id="SSF100879">
    <property type="entry name" value="Lesion bypass DNA polymerase (Y-family), little finger domain"/>
    <property type="match status" value="1"/>
</dbReference>
<feature type="domain" description="DNA polymerase Y-family little finger" evidence="14">
    <location>
        <begin position="20"/>
        <end position="141"/>
    </location>
</feature>
<keyword evidence="5" id="KW-0808">Transferase</keyword>
<evidence type="ECO:0000313" key="15">
    <source>
        <dbReference type="EMBL" id="CAL1379582.1"/>
    </source>
</evidence>
<evidence type="ECO:0000256" key="5">
    <source>
        <dbReference type="ARBA" id="ARBA00022679"/>
    </source>
</evidence>
<evidence type="ECO:0000256" key="1">
    <source>
        <dbReference type="ARBA" id="ARBA00004123"/>
    </source>
</evidence>
<dbReference type="PANTHER" id="PTHR45990">
    <property type="entry name" value="DNA REPAIR PROTEIN REV1"/>
    <property type="match status" value="1"/>
</dbReference>
<evidence type="ECO:0000313" key="16">
    <source>
        <dbReference type="Proteomes" id="UP001497516"/>
    </source>
</evidence>
<keyword evidence="9" id="KW-0460">Magnesium</keyword>
<keyword evidence="10" id="KW-0238">DNA-binding</keyword>
<evidence type="ECO:0000256" key="2">
    <source>
        <dbReference type="ARBA" id="ARBA00010945"/>
    </source>
</evidence>
<dbReference type="Gene3D" id="3.30.1490.100">
    <property type="entry name" value="DNA polymerase, Y-family, little finger domain"/>
    <property type="match status" value="1"/>
</dbReference>
<dbReference type="InterPro" id="IPR036775">
    <property type="entry name" value="DNA_pol_Y-fam_lit_finger_sf"/>
</dbReference>
<dbReference type="EMBL" id="OZ034816">
    <property type="protein sequence ID" value="CAL1379582.1"/>
    <property type="molecule type" value="Genomic_DNA"/>
</dbReference>
<evidence type="ECO:0000256" key="6">
    <source>
        <dbReference type="ARBA" id="ARBA00022695"/>
    </source>
</evidence>
<dbReference type="GO" id="GO:0003684">
    <property type="term" value="F:damaged DNA binding"/>
    <property type="evidence" value="ECO:0007669"/>
    <property type="project" value="InterPro"/>
</dbReference>
<dbReference type="GO" id="GO:0017125">
    <property type="term" value="F:deoxycytidyl transferase activity"/>
    <property type="evidence" value="ECO:0007669"/>
    <property type="project" value="TreeGrafter"/>
</dbReference>
<keyword evidence="6" id="KW-0548">Nucleotidyltransferase</keyword>
<feature type="region of interest" description="Disordered" evidence="13">
    <location>
        <begin position="175"/>
        <end position="195"/>
    </location>
</feature>
<feature type="compositionally biased region" description="Polar residues" evidence="13">
    <location>
        <begin position="179"/>
        <end position="188"/>
    </location>
</feature>
<keyword evidence="8" id="KW-0227">DNA damage</keyword>
<dbReference type="GO" id="GO:0070987">
    <property type="term" value="P:error-free translesion synthesis"/>
    <property type="evidence" value="ECO:0007669"/>
    <property type="project" value="TreeGrafter"/>
</dbReference>
<evidence type="ECO:0000256" key="11">
    <source>
        <dbReference type="ARBA" id="ARBA00023204"/>
    </source>
</evidence>
<gene>
    <name evidence="15" type="ORF">LTRI10_LOCUS21095</name>
</gene>
<dbReference type="GO" id="GO:0005634">
    <property type="term" value="C:nucleus"/>
    <property type="evidence" value="ECO:0007669"/>
    <property type="project" value="UniProtKB-SubCell"/>
</dbReference>
<dbReference type="InterPro" id="IPR017961">
    <property type="entry name" value="DNA_pol_Y-fam_little_finger"/>
</dbReference>
<comment type="similarity">
    <text evidence="2">Belongs to the DNA polymerase type-Y family.</text>
</comment>
<keyword evidence="11" id="KW-0234">DNA repair</keyword>
<protein>
    <recommendedName>
        <fullName evidence="3">DNA repair protein REV1</fullName>
    </recommendedName>
</protein>
<evidence type="ECO:0000256" key="10">
    <source>
        <dbReference type="ARBA" id="ARBA00023125"/>
    </source>
</evidence>
<keyword evidence="12" id="KW-0539">Nucleus</keyword>
<reference evidence="15 16" key="1">
    <citation type="submission" date="2024-04" db="EMBL/GenBank/DDBJ databases">
        <authorList>
            <person name="Fracassetti M."/>
        </authorList>
    </citation>
    <scope>NUCLEOTIDE SEQUENCE [LARGE SCALE GENOMIC DNA]</scope>
</reference>
<evidence type="ECO:0000256" key="7">
    <source>
        <dbReference type="ARBA" id="ARBA00022723"/>
    </source>
</evidence>
<keyword evidence="4" id="KW-0237">DNA synthesis</keyword>
<keyword evidence="7" id="KW-0479">Metal-binding</keyword>
<name>A0AAV2E1L0_9ROSI</name>
<sequence>MLWNHSRGLDNRLVGVTQESKSIGAEVNWGVRFKALEDSHRFLADLCKEVSLRLLGCGVRGRTFTLKIKRRRKDAGEPVKYMGCGDCENLSHSMTIPIATDDIGVLQRITKQLFGCFHLDDRDIRGVGLQVSKLENADASNQGLERSSLRSWLLSASATKVAQRGATNVIKRSARDSDINSNEGTSRQLFPGEIGSSGIMDNNDQPCVSEDVSASPSLCDLDVGVVEDLPPQIFSELNDTYGGKLIPLINKCKGKTESFSDSSCIPDCGNAEGVDMSNMVSPSSSLVDAEVLYTIYSHLGFS</sequence>
<evidence type="ECO:0000256" key="8">
    <source>
        <dbReference type="ARBA" id="ARBA00022763"/>
    </source>
</evidence>
<dbReference type="GO" id="GO:0042276">
    <property type="term" value="P:error-prone translesion synthesis"/>
    <property type="evidence" value="ECO:0007669"/>
    <property type="project" value="TreeGrafter"/>
</dbReference>
<keyword evidence="16" id="KW-1185">Reference proteome</keyword>
<evidence type="ECO:0000256" key="4">
    <source>
        <dbReference type="ARBA" id="ARBA00022634"/>
    </source>
</evidence>
<evidence type="ECO:0000256" key="12">
    <source>
        <dbReference type="ARBA" id="ARBA00023242"/>
    </source>
</evidence>
<evidence type="ECO:0000256" key="13">
    <source>
        <dbReference type="SAM" id="MobiDB-lite"/>
    </source>
</evidence>
<dbReference type="Proteomes" id="UP001497516">
    <property type="component" value="Chromosome 3"/>
</dbReference>
<proteinExistence type="inferred from homology"/>
<dbReference type="GO" id="GO:0046872">
    <property type="term" value="F:metal ion binding"/>
    <property type="evidence" value="ECO:0007669"/>
    <property type="project" value="UniProtKB-KW"/>
</dbReference>
<dbReference type="PANTHER" id="PTHR45990:SF1">
    <property type="entry name" value="DNA REPAIR PROTEIN REV1"/>
    <property type="match status" value="1"/>
</dbReference>
<dbReference type="FunFam" id="3.30.1490.100:FF:000001">
    <property type="entry name" value="DNA repair protein REV1"/>
    <property type="match status" value="1"/>
</dbReference>
<evidence type="ECO:0000256" key="3">
    <source>
        <dbReference type="ARBA" id="ARBA00020399"/>
    </source>
</evidence>
<comment type="subcellular location">
    <subcellularLocation>
        <location evidence="1">Nucleus</location>
    </subcellularLocation>
</comment>
<dbReference type="GO" id="GO:0003887">
    <property type="term" value="F:DNA-directed DNA polymerase activity"/>
    <property type="evidence" value="ECO:0007669"/>
    <property type="project" value="TreeGrafter"/>
</dbReference>
<dbReference type="AlphaFoldDB" id="A0AAV2E1L0"/>
<dbReference type="GO" id="GO:0006281">
    <property type="term" value="P:DNA repair"/>
    <property type="evidence" value="ECO:0007669"/>
    <property type="project" value="UniProtKB-KW"/>
</dbReference>